<name>A0A955L9S6_9BACT</name>
<comment type="caution">
    <text evidence="2">The sequence shown here is derived from an EMBL/GenBank/DDBJ whole genome shotgun (WGS) entry which is preliminary data.</text>
</comment>
<feature type="non-terminal residue" evidence="2">
    <location>
        <position position="89"/>
    </location>
</feature>
<accession>A0A955L9S6</accession>
<keyword evidence="1" id="KW-1133">Transmembrane helix</keyword>
<dbReference type="EMBL" id="JAGQLH010000087">
    <property type="protein sequence ID" value="MCA9386159.1"/>
    <property type="molecule type" value="Genomic_DNA"/>
</dbReference>
<protein>
    <submittedName>
        <fullName evidence="2">Uncharacterized protein</fullName>
    </submittedName>
</protein>
<feature type="transmembrane region" description="Helical" evidence="1">
    <location>
        <begin position="6"/>
        <end position="30"/>
    </location>
</feature>
<dbReference type="AlphaFoldDB" id="A0A955L9S6"/>
<proteinExistence type="predicted"/>
<organism evidence="2 3">
    <name type="scientific">Candidatus Dojkabacteria bacterium</name>
    <dbReference type="NCBI Taxonomy" id="2099670"/>
    <lineage>
        <taxon>Bacteria</taxon>
        <taxon>Candidatus Dojkabacteria</taxon>
    </lineage>
</organism>
<reference evidence="2" key="2">
    <citation type="journal article" date="2021" name="Microbiome">
        <title>Successional dynamics and alternative stable states in a saline activated sludge microbial community over 9 years.</title>
        <authorList>
            <person name="Wang Y."/>
            <person name="Ye J."/>
            <person name="Ju F."/>
            <person name="Liu L."/>
            <person name="Boyd J.A."/>
            <person name="Deng Y."/>
            <person name="Parks D.H."/>
            <person name="Jiang X."/>
            <person name="Yin X."/>
            <person name="Woodcroft B.J."/>
            <person name="Tyson G.W."/>
            <person name="Hugenholtz P."/>
            <person name="Polz M.F."/>
            <person name="Zhang T."/>
        </authorList>
    </citation>
    <scope>NUCLEOTIDE SEQUENCE</scope>
    <source>
        <strain evidence="2">HKST-UBA11</strain>
    </source>
</reference>
<sequence length="89" mass="10031">MFTFVVVLGLAGALRAKVILLCVVFTLGVFRTTMHLREYELSASQYGETVDIVAKIKTDPYITSGGKQSFEVDSEYGGIILRMERYPRY</sequence>
<evidence type="ECO:0000313" key="2">
    <source>
        <dbReference type="EMBL" id="MCA9386159.1"/>
    </source>
</evidence>
<keyword evidence="1" id="KW-0812">Transmembrane</keyword>
<reference evidence="2" key="1">
    <citation type="submission" date="2020-04" db="EMBL/GenBank/DDBJ databases">
        <authorList>
            <person name="Zhang T."/>
        </authorList>
    </citation>
    <scope>NUCLEOTIDE SEQUENCE</scope>
    <source>
        <strain evidence="2">HKST-UBA11</strain>
    </source>
</reference>
<evidence type="ECO:0000313" key="3">
    <source>
        <dbReference type="Proteomes" id="UP000754563"/>
    </source>
</evidence>
<evidence type="ECO:0000256" key="1">
    <source>
        <dbReference type="SAM" id="Phobius"/>
    </source>
</evidence>
<dbReference type="Proteomes" id="UP000754563">
    <property type="component" value="Unassembled WGS sequence"/>
</dbReference>
<keyword evidence="1" id="KW-0472">Membrane</keyword>
<gene>
    <name evidence="2" type="ORF">KC717_05930</name>
</gene>